<protein>
    <recommendedName>
        <fullName evidence="3">VOC domain-containing protein</fullName>
    </recommendedName>
</protein>
<dbReference type="EMBL" id="JACBAZ010000001">
    <property type="protein sequence ID" value="NWK54699.1"/>
    <property type="molecule type" value="Genomic_DNA"/>
</dbReference>
<evidence type="ECO:0000313" key="2">
    <source>
        <dbReference type="Proteomes" id="UP000557872"/>
    </source>
</evidence>
<dbReference type="Proteomes" id="UP000557872">
    <property type="component" value="Unassembled WGS sequence"/>
</dbReference>
<reference evidence="1 2" key="1">
    <citation type="submission" date="2020-07" db="EMBL/GenBank/DDBJ databases">
        <title>Roseicoccus Jingziensis gen. nov., sp. nov., isolated from coastal seawater.</title>
        <authorList>
            <person name="Feng X."/>
        </authorList>
    </citation>
    <scope>NUCLEOTIDE SEQUENCE [LARGE SCALE GENOMIC DNA]</scope>
    <source>
        <strain evidence="1 2">N1E253</strain>
    </source>
</reference>
<comment type="caution">
    <text evidence="1">The sequence shown here is derived from an EMBL/GenBank/DDBJ whole genome shotgun (WGS) entry which is preliminary data.</text>
</comment>
<evidence type="ECO:0008006" key="3">
    <source>
        <dbReference type="Google" id="ProtNLM"/>
    </source>
</evidence>
<keyword evidence="2" id="KW-1185">Reference proteome</keyword>
<dbReference type="AlphaFoldDB" id="A0A851GBZ4"/>
<dbReference type="SUPFAM" id="SSF54593">
    <property type="entry name" value="Glyoxalase/Bleomycin resistance protein/Dihydroxybiphenyl dioxygenase"/>
    <property type="match status" value="1"/>
</dbReference>
<evidence type="ECO:0000313" key="1">
    <source>
        <dbReference type="EMBL" id="NWK54699.1"/>
    </source>
</evidence>
<name>A0A851GBZ4_9BACT</name>
<gene>
    <name evidence="1" type="ORF">HW115_03690</name>
</gene>
<organism evidence="1 2">
    <name type="scientific">Oceaniferula marina</name>
    <dbReference type="NCBI Taxonomy" id="2748318"/>
    <lineage>
        <taxon>Bacteria</taxon>
        <taxon>Pseudomonadati</taxon>
        <taxon>Verrucomicrobiota</taxon>
        <taxon>Verrucomicrobiia</taxon>
        <taxon>Verrucomicrobiales</taxon>
        <taxon>Verrucomicrobiaceae</taxon>
        <taxon>Oceaniferula</taxon>
    </lineage>
</organism>
<proteinExistence type="predicted"/>
<dbReference type="InterPro" id="IPR029068">
    <property type="entry name" value="Glyas_Bleomycin-R_OHBP_Dase"/>
</dbReference>
<accession>A0A851GBZ4</accession>
<sequence length="104" mass="12130">MQEFNHVGIPTTFEREGETYLEDAKLYITDFANHPYKIEWLRFEEDSPMPEILKTTAHVAYMVDDLEKAMEGKQTLLEPFEPMEGLRVAFILDDGAPVEFMQEI</sequence>
<dbReference type="RefSeq" id="WP_178931210.1">
    <property type="nucleotide sequence ID" value="NZ_JACBAZ010000001.1"/>
</dbReference>